<dbReference type="Proteomes" id="UP001153069">
    <property type="component" value="Unassembled WGS sequence"/>
</dbReference>
<proteinExistence type="predicted"/>
<protein>
    <recommendedName>
        <fullName evidence="2">DUF6824 domain-containing protein</fullName>
    </recommendedName>
</protein>
<evidence type="ECO:0000313" key="3">
    <source>
        <dbReference type="EMBL" id="CAB9513442.1"/>
    </source>
</evidence>
<evidence type="ECO:0000256" key="1">
    <source>
        <dbReference type="SAM" id="MobiDB-lite"/>
    </source>
</evidence>
<dbReference type="AlphaFoldDB" id="A0A9N8E2M2"/>
<feature type="region of interest" description="Disordered" evidence="1">
    <location>
        <begin position="123"/>
        <end position="157"/>
    </location>
</feature>
<evidence type="ECO:0000259" key="2">
    <source>
        <dbReference type="Pfam" id="PF20710"/>
    </source>
</evidence>
<reference evidence="3" key="1">
    <citation type="submission" date="2020-06" db="EMBL/GenBank/DDBJ databases">
        <authorList>
            <consortium name="Plant Systems Biology data submission"/>
        </authorList>
    </citation>
    <scope>NUCLEOTIDE SEQUENCE</scope>
    <source>
        <strain evidence="3">D6</strain>
    </source>
</reference>
<organism evidence="3 4">
    <name type="scientific">Seminavis robusta</name>
    <dbReference type="NCBI Taxonomy" id="568900"/>
    <lineage>
        <taxon>Eukaryota</taxon>
        <taxon>Sar</taxon>
        <taxon>Stramenopiles</taxon>
        <taxon>Ochrophyta</taxon>
        <taxon>Bacillariophyta</taxon>
        <taxon>Bacillariophyceae</taxon>
        <taxon>Bacillariophycidae</taxon>
        <taxon>Naviculales</taxon>
        <taxon>Naviculaceae</taxon>
        <taxon>Seminavis</taxon>
    </lineage>
</organism>
<feature type="domain" description="DUF6824" evidence="2">
    <location>
        <begin position="21"/>
        <end position="105"/>
    </location>
</feature>
<gene>
    <name evidence="3" type="ORF">SEMRO_591_G172080.1</name>
</gene>
<name>A0A9N8E2M2_9STRA</name>
<feature type="region of interest" description="Disordered" evidence="1">
    <location>
        <begin position="199"/>
        <end position="239"/>
    </location>
</feature>
<sequence>MGAHERSDYPMKDIEYPLANDVVYGRGGLANNHKGNKRFRSIVNTFKAQYAVSSRHEKTAMAESLVKKWRDQTPPGRFLKLNPATDLWDDVGKKARGKCSQLLREKEDSKDEDDFDEVANAALAGSEQVEDIQPLPPAPMEDEDKYSSPLQNRTTREIQPVSPDSVMDMPFFCVESVAKAASARQDEAQAAFSSMLQGFKTPALPPRQKLKRRKSSSSSASDIKPAAKRPSVADTPQGSFFRNLIPKNIKVVTIEQDNAAGSPTRGKPAAVVKKETVAHIECPMEVETNAPACNTDAILLEADKAASNQREACAVGCDIPRPAKVSYSKRERSIDIFTMEISVDNKKSGGLGDSEHSFSLKSLEMEFDDDPILKKCLELYESSEHSGTASRKSTATFSLNSSSSTMDHIMEDMTGQRNTSSDTAISGHSVSAIQCWEAAYGTGDNESQPDLDDFSLMSTESFLDDPSFDDEPYARAVDELSHEGLDSGSSHTAKSVDSETLHQLVQGTAQATLA</sequence>
<evidence type="ECO:0000313" key="4">
    <source>
        <dbReference type="Proteomes" id="UP001153069"/>
    </source>
</evidence>
<dbReference type="InterPro" id="IPR049227">
    <property type="entry name" value="DUF6824"/>
</dbReference>
<feature type="region of interest" description="Disordered" evidence="1">
    <location>
        <begin position="478"/>
        <end position="501"/>
    </location>
</feature>
<accession>A0A9N8E2M2</accession>
<dbReference type="Pfam" id="PF20710">
    <property type="entry name" value="DUF6824"/>
    <property type="match status" value="1"/>
</dbReference>
<comment type="caution">
    <text evidence="3">The sequence shown here is derived from an EMBL/GenBank/DDBJ whole genome shotgun (WGS) entry which is preliminary data.</text>
</comment>
<keyword evidence="4" id="KW-1185">Reference proteome</keyword>
<dbReference type="EMBL" id="CAICTM010000590">
    <property type="protein sequence ID" value="CAB9513442.1"/>
    <property type="molecule type" value="Genomic_DNA"/>
</dbReference>